<accession>A0A1U9XD36</accession>
<dbReference type="Pfam" id="PF13018">
    <property type="entry name" value="ESPR"/>
    <property type="match status" value="1"/>
</dbReference>
<reference evidence="3 4" key="2">
    <citation type="journal article" date="2019" name="Environ. Health Perspect.">
        <title>Inter-host Transmission of Carbapenemase-Producing Escherichia coli among Humans and Backyard Animals.</title>
        <authorList>
            <person name="Li J."/>
            <person name="Bi Z."/>
            <person name="Ma S."/>
            <person name="Chen B."/>
            <person name="Cai C."/>
            <person name="He J."/>
            <person name="Schwarz S."/>
            <person name="Sun C."/>
            <person name="Zhou Y."/>
            <person name="Yin J."/>
            <person name="Hulth A."/>
            <person name="Wang Y."/>
            <person name="Shen Z."/>
            <person name="Wang S."/>
            <person name="Wu C."/>
            <person name="Nilsson L.E."/>
            <person name="Walsh T.R."/>
            <person name="Borjesson S."/>
            <person name="Shen J."/>
            <person name="Sun Q."/>
            <person name="Wang Y."/>
        </authorList>
    </citation>
    <scope>NUCLEOTIDE SEQUENCE [LARGE SCALE GENOMIC DNA]</scope>
    <source>
        <strain evidence="3 4">A016f</strain>
    </source>
</reference>
<feature type="domain" description="ESPR" evidence="1">
    <location>
        <begin position="6"/>
        <end position="50"/>
    </location>
</feature>
<evidence type="ECO:0000313" key="2">
    <source>
        <dbReference type="EMBL" id="AQZ19226.1"/>
    </source>
</evidence>
<reference evidence="2" key="1">
    <citation type="submission" date="2017-01" db="EMBL/GenBank/DDBJ databases">
        <authorList>
            <person name="Mah S.A."/>
            <person name="Swanson W.J."/>
            <person name="Moy G.W."/>
            <person name="Vacquier V.D."/>
        </authorList>
    </citation>
    <scope>NUCLEOTIDE SEQUENCE</scope>
    <source>
        <strain evidence="2">FS13Z2S</strain>
    </source>
</reference>
<proteinExistence type="predicted"/>
<evidence type="ECO:0000313" key="3">
    <source>
        <dbReference type="EMBL" id="MQK27863.1"/>
    </source>
</evidence>
<sequence>MKRYLNTSYRLVWNHITGTLVVAPELARSRGKGAGVAVALSLAAVTSVPALAADTVVQAGETVNGGTLTNHDNQIVLGTAFAPSHLRTIGTSIDINGRFFMTEIRATQGFSLFFAQPKSTYINLLMWIQLQLRLYPDSIMFVPTQNP</sequence>
<dbReference type="EMBL" id="KY421934">
    <property type="protein sequence ID" value="AQZ19226.1"/>
    <property type="molecule type" value="Genomic_DNA"/>
</dbReference>
<dbReference type="InterPro" id="IPR024973">
    <property type="entry name" value="ESPR"/>
</dbReference>
<gene>
    <name evidence="3" type="ORF">EIZ93_27450</name>
</gene>
<dbReference type="Proteomes" id="UP000359125">
    <property type="component" value="Unassembled WGS sequence"/>
</dbReference>
<organism evidence="2">
    <name type="scientific">Escherichia coli</name>
    <dbReference type="NCBI Taxonomy" id="562"/>
    <lineage>
        <taxon>Bacteria</taxon>
        <taxon>Pseudomonadati</taxon>
        <taxon>Pseudomonadota</taxon>
        <taxon>Gammaproteobacteria</taxon>
        <taxon>Enterobacterales</taxon>
        <taxon>Enterobacteriaceae</taxon>
        <taxon>Escherichia</taxon>
    </lineage>
</organism>
<evidence type="ECO:0000259" key="1">
    <source>
        <dbReference type="Pfam" id="PF13018"/>
    </source>
</evidence>
<protein>
    <submittedName>
        <fullName evidence="2">Antigen 43</fullName>
    </submittedName>
</protein>
<evidence type="ECO:0000313" key="4">
    <source>
        <dbReference type="Proteomes" id="UP000359125"/>
    </source>
</evidence>
<dbReference type="AlphaFoldDB" id="A0A1U9XD36"/>
<dbReference type="EMBL" id="RYCF01000338">
    <property type="protein sequence ID" value="MQK27863.1"/>
    <property type="molecule type" value="Genomic_DNA"/>
</dbReference>
<name>A0A1U9XD36_ECOLX</name>